<comment type="caution">
    <text evidence="4">The sequence shown here is derived from an EMBL/GenBank/DDBJ whole genome shotgun (WGS) entry which is preliminary data.</text>
</comment>
<dbReference type="InterPro" id="IPR013087">
    <property type="entry name" value="Znf_C2H2_type"/>
</dbReference>
<keyword evidence="5" id="KW-1185">Reference proteome</keyword>
<keyword evidence="1" id="KW-0479">Metal-binding</keyword>
<accession>A0A8K1CJW5</accession>
<dbReference type="SMART" id="SM00355">
    <property type="entry name" value="ZnF_C2H2"/>
    <property type="match status" value="3"/>
</dbReference>
<evidence type="ECO:0000256" key="2">
    <source>
        <dbReference type="SAM" id="MobiDB-lite"/>
    </source>
</evidence>
<sequence>MEHVTELPSGKCRRRYSPEHALFTPGNALRTTTYYRDAGCDVPSDDEMDASDEKPALFQCRLFNCDKGFDSIAAYEEHYDLVHRNICHACYRSFLSHRLMDIHISEMHDAFFRILSKRQSMYVCLVDGCTEVFKHEDKRMRHLVKEHKYPTSFSFHKPRRVIKPKPLKSTNASSTSDDQAKKKKRKPRKKPAKTLMTVSSDAMELCADEKTEAVEETTDSIATTDVDMVDELAHSMQQLRIPKNIAFGRRQRR</sequence>
<feature type="compositionally biased region" description="Polar residues" evidence="2">
    <location>
        <begin position="168"/>
        <end position="177"/>
    </location>
</feature>
<evidence type="ECO:0000256" key="1">
    <source>
        <dbReference type="PROSITE-ProRule" id="PRU00042"/>
    </source>
</evidence>
<dbReference type="OrthoDB" id="18440at2759"/>
<gene>
    <name evidence="4" type="ORF">Poli38472_002523</name>
</gene>
<organism evidence="4 5">
    <name type="scientific">Pythium oligandrum</name>
    <name type="common">Mycoparasitic fungus</name>
    <dbReference type="NCBI Taxonomy" id="41045"/>
    <lineage>
        <taxon>Eukaryota</taxon>
        <taxon>Sar</taxon>
        <taxon>Stramenopiles</taxon>
        <taxon>Oomycota</taxon>
        <taxon>Peronosporomycetes</taxon>
        <taxon>Pythiales</taxon>
        <taxon>Pythiaceae</taxon>
        <taxon>Pythium</taxon>
    </lineage>
</organism>
<dbReference type="PANTHER" id="PTHR21354">
    <property type="entry name" value="ZINC FINGER PROTEIN 511"/>
    <property type="match status" value="1"/>
</dbReference>
<proteinExistence type="predicted"/>
<dbReference type="AlphaFoldDB" id="A0A8K1CJW5"/>
<feature type="compositionally biased region" description="Basic residues" evidence="2">
    <location>
        <begin position="181"/>
        <end position="192"/>
    </location>
</feature>
<dbReference type="EMBL" id="SPLM01000072">
    <property type="protein sequence ID" value="TMW63582.1"/>
    <property type="molecule type" value="Genomic_DNA"/>
</dbReference>
<dbReference type="PROSITE" id="PS50157">
    <property type="entry name" value="ZINC_FINGER_C2H2_2"/>
    <property type="match status" value="1"/>
</dbReference>
<dbReference type="PROSITE" id="PS00028">
    <property type="entry name" value="ZINC_FINGER_C2H2_1"/>
    <property type="match status" value="3"/>
</dbReference>
<name>A0A8K1CJW5_PYTOL</name>
<protein>
    <recommendedName>
        <fullName evidence="3">C2H2-type domain-containing protein</fullName>
    </recommendedName>
</protein>
<feature type="domain" description="C2H2-type" evidence="3">
    <location>
        <begin position="58"/>
        <end position="83"/>
    </location>
</feature>
<dbReference type="GO" id="GO:0008270">
    <property type="term" value="F:zinc ion binding"/>
    <property type="evidence" value="ECO:0007669"/>
    <property type="project" value="UniProtKB-KW"/>
</dbReference>
<feature type="region of interest" description="Disordered" evidence="2">
    <location>
        <begin position="164"/>
        <end position="197"/>
    </location>
</feature>
<evidence type="ECO:0000259" key="3">
    <source>
        <dbReference type="PROSITE" id="PS50157"/>
    </source>
</evidence>
<dbReference type="PANTHER" id="PTHR21354:SF0">
    <property type="entry name" value="ZINC FINGER PROTEIN 511"/>
    <property type="match status" value="1"/>
</dbReference>
<keyword evidence="1" id="KW-0863">Zinc-finger</keyword>
<keyword evidence="1" id="KW-0862">Zinc</keyword>
<dbReference type="InterPro" id="IPR039258">
    <property type="entry name" value="ZNF511"/>
</dbReference>
<evidence type="ECO:0000313" key="5">
    <source>
        <dbReference type="Proteomes" id="UP000794436"/>
    </source>
</evidence>
<evidence type="ECO:0000313" key="4">
    <source>
        <dbReference type="EMBL" id="TMW63582.1"/>
    </source>
</evidence>
<dbReference type="Proteomes" id="UP000794436">
    <property type="component" value="Unassembled WGS sequence"/>
</dbReference>
<reference evidence="4" key="1">
    <citation type="submission" date="2019-03" db="EMBL/GenBank/DDBJ databases">
        <title>Long read genome sequence of the mycoparasitic Pythium oligandrum ATCC 38472 isolated from sugarbeet rhizosphere.</title>
        <authorList>
            <person name="Gaulin E."/>
        </authorList>
    </citation>
    <scope>NUCLEOTIDE SEQUENCE</scope>
    <source>
        <strain evidence="4">ATCC 38472_TT</strain>
    </source>
</reference>